<evidence type="ECO:0000256" key="3">
    <source>
        <dbReference type="ARBA" id="ARBA00023163"/>
    </source>
</evidence>
<name>A0ABR9X5F9_9RHOB</name>
<dbReference type="Gene3D" id="1.20.120.530">
    <property type="entry name" value="GntR ligand-binding domain-like"/>
    <property type="match status" value="1"/>
</dbReference>
<evidence type="ECO:0000256" key="2">
    <source>
        <dbReference type="ARBA" id="ARBA00023125"/>
    </source>
</evidence>
<dbReference type="InterPro" id="IPR008920">
    <property type="entry name" value="TF_FadR/GntR_C"/>
</dbReference>
<keyword evidence="2" id="KW-0238">DNA-binding</keyword>
<comment type="caution">
    <text evidence="5">The sequence shown here is derived from an EMBL/GenBank/DDBJ whole genome shotgun (WGS) entry which is preliminary data.</text>
</comment>
<dbReference type="InterPro" id="IPR011711">
    <property type="entry name" value="GntR_C"/>
</dbReference>
<sequence>MERFEVVAEIEALCASLACRRSARQQHRRDRARHAGLRGSGGRLDLDAYCSENIEFHRAIHAALGQRVPRHRGSAAAMTDHFETAISVLIRAGAT</sequence>
<evidence type="ECO:0000313" key="6">
    <source>
        <dbReference type="Proteomes" id="UP000607796"/>
    </source>
</evidence>
<keyword evidence="3" id="KW-0804">Transcription</keyword>
<accession>A0ABR9X5F9</accession>
<feature type="domain" description="GntR C-terminal" evidence="4">
    <location>
        <begin position="4"/>
        <end position="68"/>
    </location>
</feature>
<proteinExistence type="predicted"/>
<evidence type="ECO:0000256" key="1">
    <source>
        <dbReference type="ARBA" id="ARBA00023015"/>
    </source>
</evidence>
<keyword evidence="6" id="KW-1185">Reference proteome</keyword>
<dbReference type="Proteomes" id="UP000607796">
    <property type="component" value="Unassembled WGS sequence"/>
</dbReference>
<gene>
    <name evidence="5" type="ORF">IQ782_18295</name>
</gene>
<dbReference type="Pfam" id="PF07729">
    <property type="entry name" value="FCD"/>
    <property type="match status" value="1"/>
</dbReference>
<dbReference type="SUPFAM" id="SSF48008">
    <property type="entry name" value="GntR ligand-binding domain-like"/>
    <property type="match status" value="1"/>
</dbReference>
<evidence type="ECO:0000313" key="5">
    <source>
        <dbReference type="EMBL" id="MBE9638809.1"/>
    </source>
</evidence>
<keyword evidence="1" id="KW-0805">Transcription regulation</keyword>
<reference evidence="5 6" key="1">
    <citation type="journal article" date="2021" name="Int. J. Syst. Evol. Microbiol.">
        <title>Salipiger mangrovisoli sp. nov., isolated from mangrove soil and the proposal for the reclassification of Paraphaeobacter pallidus as Salipiger pallidus comb. nov.</title>
        <authorList>
            <person name="Du J."/>
            <person name="Liu Y."/>
            <person name="Pei T."/>
            <person name="Deng M.R."/>
            <person name="Zhu H."/>
        </authorList>
    </citation>
    <scope>NUCLEOTIDE SEQUENCE [LARGE SCALE GENOMIC DNA]</scope>
    <source>
        <strain evidence="5 6">6D45A</strain>
    </source>
</reference>
<protein>
    <submittedName>
        <fullName evidence="5">FCD domain-containing protein</fullName>
    </submittedName>
</protein>
<evidence type="ECO:0000259" key="4">
    <source>
        <dbReference type="Pfam" id="PF07729"/>
    </source>
</evidence>
<dbReference type="EMBL" id="JADFFK010000014">
    <property type="protein sequence ID" value="MBE9638809.1"/>
    <property type="molecule type" value="Genomic_DNA"/>
</dbReference>
<organism evidence="5 6">
    <name type="scientific">Salipiger mangrovisoli</name>
    <dbReference type="NCBI Taxonomy" id="2865933"/>
    <lineage>
        <taxon>Bacteria</taxon>
        <taxon>Pseudomonadati</taxon>
        <taxon>Pseudomonadota</taxon>
        <taxon>Alphaproteobacteria</taxon>
        <taxon>Rhodobacterales</taxon>
        <taxon>Roseobacteraceae</taxon>
        <taxon>Salipiger</taxon>
    </lineage>
</organism>
<dbReference type="RefSeq" id="WP_194136102.1">
    <property type="nucleotide sequence ID" value="NZ_JADFFK010000014.1"/>
</dbReference>